<dbReference type="CDD" id="cd24049">
    <property type="entry name" value="ASKHA_NBD_PilM"/>
    <property type="match status" value="1"/>
</dbReference>
<gene>
    <name evidence="2" type="primary">pilM</name>
    <name evidence="2" type="ORF">KDB89_13255</name>
</gene>
<evidence type="ECO:0000313" key="2">
    <source>
        <dbReference type="EMBL" id="QXT62683.1"/>
    </source>
</evidence>
<dbReference type="Proteomes" id="UP000824504">
    <property type="component" value="Chromosome"/>
</dbReference>
<dbReference type="InterPro" id="IPR050696">
    <property type="entry name" value="FtsA/MreB"/>
</dbReference>
<dbReference type="RefSeq" id="WP_219081801.1">
    <property type="nucleotide sequence ID" value="NZ_CP079216.1"/>
</dbReference>
<evidence type="ECO:0000256" key="1">
    <source>
        <dbReference type="SAM" id="MobiDB-lite"/>
    </source>
</evidence>
<dbReference type="EMBL" id="CP079216">
    <property type="protein sequence ID" value="QXT62683.1"/>
    <property type="molecule type" value="Genomic_DNA"/>
</dbReference>
<keyword evidence="3" id="KW-1185">Reference proteome</keyword>
<feature type="region of interest" description="Disordered" evidence="1">
    <location>
        <begin position="345"/>
        <end position="379"/>
    </location>
</feature>
<protein>
    <submittedName>
        <fullName evidence="2">Type IV pilus assembly protein PilM</fullName>
    </submittedName>
</protein>
<proteinExistence type="predicted"/>
<dbReference type="NCBIfam" id="TIGR01175">
    <property type="entry name" value="pilM"/>
    <property type="match status" value="1"/>
</dbReference>
<dbReference type="PANTHER" id="PTHR32432">
    <property type="entry name" value="CELL DIVISION PROTEIN FTSA-RELATED"/>
    <property type="match status" value="1"/>
</dbReference>
<name>A0ABX8SL10_9ACTN</name>
<organism evidence="2 3">
    <name type="scientific">Tessaracoccus palaemonis</name>
    <dbReference type="NCBI Taxonomy" id="2829499"/>
    <lineage>
        <taxon>Bacteria</taxon>
        <taxon>Bacillati</taxon>
        <taxon>Actinomycetota</taxon>
        <taxon>Actinomycetes</taxon>
        <taxon>Propionibacteriales</taxon>
        <taxon>Propionibacteriaceae</taxon>
        <taxon>Tessaracoccus</taxon>
    </lineage>
</organism>
<dbReference type="Pfam" id="PF11104">
    <property type="entry name" value="PilM_2"/>
    <property type="match status" value="1"/>
</dbReference>
<sequence>MAAVVALDLSRTSLRAVQVESPYTARPAISRFASIPIPEGTVHDGEIVDQTRAIRALKDLWKIGGFTTRKVAFAISNRKVVVREVSLPALLGTSRRTSLRFAVEGQVPIDLDDAILDFLPLRDVHENGEYRQEGLLVATVRSSLETTVTAIEDSGRQIDAIDFSGFSLLRALPAPHPGTHAIVNVGASSTTVVISRAGTPGFVRVVPSGGDDVSRSIERALGVSFAEAEQDKIARGLQGGATTARDIDAETVLRENIAGLITSVRNTFTYWSNSHPESPVETVVLTGGGSRLMGLPLVLSKALGVEVSYGNPLGAFQMARRLRDSEMERWALELAAPLGVALGAKARPATQAQAPTSRKAGRSAPTAKEKAAAKRGARK</sequence>
<reference evidence="2 3" key="1">
    <citation type="submission" date="2021-07" db="EMBL/GenBank/DDBJ databases">
        <title>complete genome sequencing of Tessaracoccus sp.J1M15.</title>
        <authorList>
            <person name="Bae J.-W."/>
            <person name="Kim D.-y."/>
        </authorList>
    </citation>
    <scope>NUCLEOTIDE SEQUENCE [LARGE SCALE GENOMIC DNA]</scope>
    <source>
        <strain evidence="2 3">J1M15</strain>
    </source>
</reference>
<dbReference type="PANTHER" id="PTHR32432:SF3">
    <property type="entry name" value="ETHANOLAMINE UTILIZATION PROTEIN EUTJ"/>
    <property type="match status" value="1"/>
</dbReference>
<dbReference type="InterPro" id="IPR005883">
    <property type="entry name" value="PilM"/>
</dbReference>
<accession>A0ABX8SL10</accession>
<evidence type="ECO:0000313" key="3">
    <source>
        <dbReference type="Proteomes" id="UP000824504"/>
    </source>
</evidence>
<dbReference type="PIRSF" id="PIRSF019169">
    <property type="entry name" value="PilM"/>
    <property type="match status" value="1"/>
</dbReference>